<gene>
    <name evidence="12" type="ORF">SDENCHOL_20099</name>
</gene>
<dbReference type="Pfam" id="PF02699">
    <property type="entry name" value="YajC"/>
    <property type="match status" value="1"/>
</dbReference>
<dbReference type="PRINTS" id="PR01853">
    <property type="entry name" value="YAJCTRNLCASE"/>
</dbReference>
<evidence type="ECO:0000256" key="8">
    <source>
        <dbReference type="ARBA" id="ARBA00022989"/>
    </source>
</evidence>
<evidence type="ECO:0000256" key="10">
    <source>
        <dbReference type="ARBA" id="ARBA00023136"/>
    </source>
</evidence>
<proteinExistence type="inferred from homology"/>
<accession>A0A7Z7HR24</accession>
<keyword evidence="9" id="KW-0811">Translocation</keyword>
<evidence type="ECO:0000313" key="13">
    <source>
        <dbReference type="Proteomes" id="UP000242886"/>
    </source>
</evidence>
<evidence type="ECO:0000313" key="12">
    <source>
        <dbReference type="EMBL" id="SMB26274.1"/>
    </source>
</evidence>
<evidence type="ECO:0000256" key="3">
    <source>
        <dbReference type="ARBA" id="ARBA00014962"/>
    </source>
</evidence>
<dbReference type="Proteomes" id="UP000242886">
    <property type="component" value="Chromosome SDENCHOL"/>
</dbReference>
<dbReference type="InterPro" id="IPR003849">
    <property type="entry name" value="Preprotein_translocase_YajC"/>
</dbReference>
<keyword evidence="8 11" id="KW-1133">Transmembrane helix</keyword>
<evidence type="ECO:0000256" key="1">
    <source>
        <dbReference type="ARBA" id="ARBA00004162"/>
    </source>
</evidence>
<comment type="subcellular location">
    <subcellularLocation>
        <location evidence="1">Cell membrane</location>
        <topology evidence="1">Single-pass membrane protein</topology>
    </subcellularLocation>
</comment>
<dbReference type="SMART" id="SM01323">
    <property type="entry name" value="YajC"/>
    <property type="match status" value="1"/>
</dbReference>
<reference evidence="12" key="1">
    <citation type="submission" date="2017-03" db="EMBL/GenBank/DDBJ databases">
        <authorList>
            <consortium name="AG Boll"/>
        </authorList>
    </citation>
    <scope>NUCLEOTIDE SEQUENCE [LARGE SCALE GENOMIC DNA]</scope>
    <source>
        <strain evidence="12">Chol</strain>
    </source>
</reference>
<name>A0A7Z7HR24_9PROT</name>
<protein>
    <recommendedName>
        <fullName evidence="3">Sec translocon accessory complex subunit YajC</fullName>
    </recommendedName>
</protein>
<keyword evidence="7" id="KW-0653">Protein transport</keyword>
<evidence type="ECO:0000256" key="2">
    <source>
        <dbReference type="ARBA" id="ARBA00006742"/>
    </source>
</evidence>
<dbReference type="PANTHER" id="PTHR33909">
    <property type="entry name" value="SEC TRANSLOCON ACCESSORY COMPLEX SUBUNIT YAJC"/>
    <property type="match status" value="1"/>
</dbReference>
<keyword evidence="10 11" id="KW-0472">Membrane</keyword>
<dbReference type="GO" id="GO:0005886">
    <property type="term" value="C:plasma membrane"/>
    <property type="evidence" value="ECO:0007669"/>
    <property type="project" value="UniProtKB-SubCell"/>
</dbReference>
<evidence type="ECO:0000256" key="9">
    <source>
        <dbReference type="ARBA" id="ARBA00023010"/>
    </source>
</evidence>
<feature type="transmembrane region" description="Helical" evidence="11">
    <location>
        <begin position="20"/>
        <end position="39"/>
    </location>
</feature>
<sequence>MLISNAYAQAAGAAPDGMGGLVQLLPIMLMFVVLWFLMIRPQMKKAKEHKNMVDALAKGDEIVTQGGMAGRIVKIGENYLTVEVGTIKDQSVEIFIQKNAVANLLPKGTLKSL</sequence>
<keyword evidence="4" id="KW-0813">Transport</keyword>
<evidence type="ECO:0000256" key="7">
    <source>
        <dbReference type="ARBA" id="ARBA00022927"/>
    </source>
</evidence>
<keyword evidence="13" id="KW-1185">Reference proteome</keyword>
<comment type="similarity">
    <text evidence="2">Belongs to the YajC family.</text>
</comment>
<dbReference type="AlphaFoldDB" id="A0A7Z7HR24"/>
<evidence type="ECO:0000256" key="6">
    <source>
        <dbReference type="ARBA" id="ARBA00022692"/>
    </source>
</evidence>
<dbReference type="NCBIfam" id="TIGR00739">
    <property type="entry name" value="yajC"/>
    <property type="match status" value="1"/>
</dbReference>
<dbReference type="EMBL" id="LT837803">
    <property type="protein sequence ID" value="SMB26274.1"/>
    <property type="molecule type" value="Genomic_DNA"/>
</dbReference>
<keyword evidence="6 11" id="KW-0812">Transmembrane</keyword>
<evidence type="ECO:0000256" key="11">
    <source>
        <dbReference type="SAM" id="Phobius"/>
    </source>
</evidence>
<dbReference type="GO" id="GO:0015031">
    <property type="term" value="P:protein transport"/>
    <property type="evidence" value="ECO:0007669"/>
    <property type="project" value="UniProtKB-KW"/>
</dbReference>
<evidence type="ECO:0000256" key="4">
    <source>
        <dbReference type="ARBA" id="ARBA00022448"/>
    </source>
</evidence>
<organism evidence="12 13">
    <name type="scientific">Sterolibacterium denitrificans</name>
    <dbReference type="NCBI Taxonomy" id="157592"/>
    <lineage>
        <taxon>Bacteria</taxon>
        <taxon>Pseudomonadati</taxon>
        <taxon>Pseudomonadota</taxon>
        <taxon>Betaproteobacteria</taxon>
        <taxon>Nitrosomonadales</taxon>
        <taxon>Sterolibacteriaceae</taxon>
        <taxon>Sterolibacterium</taxon>
    </lineage>
</organism>
<dbReference type="PANTHER" id="PTHR33909:SF1">
    <property type="entry name" value="SEC TRANSLOCON ACCESSORY COMPLEX SUBUNIT YAJC"/>
    <property type="match status" value="1"/>
</dbReference>
<keyword evidence="5" id="KW-1003">Cell membrane</keyword>
<dbReference type="RefSeq" id="WP_154716644.1">
    <property type="nucleotide sequence ID" value="NZ_LT837803.1"/>
</dbReference>
<evidence type="ECO:0000256" key="5">
    <source>
        <dbReference type="ARBA" id="ARBA00022475"/>
    </source>
</evidence>